<dbReference type="EMBL" id="JAFLNC010000001">
    <property type="protein sequence ID" value="MBO0332359.1"/>
    <property type="molecule type" value="Genomic_DNA"/>
</dbReference>
<evidence type="ECO:0000259" key="7">
    <source>
        <dbReference type="PROSITE" id="PS51007"/>
    </source>
</evidence>
<dbReference type="PRINTS" id="PR00604">
    <property type="entry name" value="CYTCHRMECIAB"/>
</dbReference>
<accession>A0ABS3F1I6</accession>
<dbReference type="PANTHER" id="PTHR11961">
    <property type="entry name" value="CYTOCHROME C"/>
    <property type="match status" value="1"/>
</dbReference>
<gene>
    <name evidence="8" type="ORF">J0X12_01955</name>
</gene>
<evidence type="ECO:0000256" key="3">
    <source>
        <dbReference type="ARBA" id="ARBA00022723"/>
    </source>
</evidence>
<evidence type="ECO:0000256" key="2">
    <source>
        <dbReference type="ARBA" id="ARBA00022617"/>
    </source>
</evidence>
<dbReference type="Gene3D" id="1.10.760.10">
    <property type="entry name" value="Cytochrome c-like domain"/>
    <property type="match status" value="1"/>
</dbReference>
<proteinExistence type="predicted"/>
<evidence type="ECO:0000313" key="9">
    <source>
        <dbReference type="Proteomes" id="UP000664761"/>
    </source>
</evidence>
<evidence type="ECO:0000256" key="1">
    <source>
        <dbReference type="ARBA" id="ARBA00022448"/>
    </source>
</evidence>
<name>A0ABS3F1I6_9PROT</name>
<sequence length="161" mass="16994">MVINEIATLAIHPTYPEETAYAIDTGDVASSEVASNDEVAGPPLGVLLASADVAKGEKVFKKCGSCHTVEEGGANKIGPNLHGILNRDKGAVGDFSYSSALVEKGGAWGYEDLDLFLKKPTTYIKGTKMSFAGLKKPQDRADLIAYLRTLGKSDVPLPPAE</sequence>
<dbReference type="PROSITE" id="PS51007">
    <property type="entry name" value="CYTC"/>
    <property type="match status" value="1"/>
</dbReference>
<organism evidence="8 9">
    <name type="scientific">Sneathiella sedimenti</name>
    <dbReference type="NCBI Taxonomy" id="2816034"/>
    <lineage>
        <taxon>Bacteria</taxon>
        <taxon>Pseudomonadati</taxon>
        <taxon>Pseudomonadota</taxon>
        <taxon>Alphaproteobacteria</taxon>
        <taxon>Sneathiellales</taxon>
        <taxon>Sneathiellaceae</taxon>
        <taxon>Sneathiella</taxon>
    </lineage>
</organism>
<keyword evidence="1" id="KW-0813">Transport</keyword>
<keyword evidence="5 6" id="KW-0408">Iron</keyword>
<dbReference type="Pfam" id="PF00034">
    <property type="entry name" value="Cytochrom_C"/>
    <property type="match status" value="1"/>
</dbReference>
<dbReference type="InterPro" id="IPR036909">
    <property type="entry name" value="Cyt_c-like_dom_sf"/>
</dbReference>
<reference evidence="8 9" key="1">
    <citation type="submission" date="2021-03" db="EMBL/GenBank/DDBJ databases">
        <title>Sneathiella sp. CAU 1612 isolated from Kang Won-do.</title>
        <authorList>
            <person name="Kim W."/>
        </authorList>
    </citation>
    <scope>NUCLEOTIDE SEQUENCE [LARGE SCALE GENOMIC DNA]</scope>
    <source>
        <strain evidence="8 9">CAU 1612</strain>
    </source>
</reference>
<comment type="caution">
    <text evidence="8">The sequence shown here is derived from an EMBL/GenBank/DDBJ whole genome shotgun (WGS) entry which is preliminary data.</text>
</comment>
<dbReference type="RefSeq" id="WP_207041523.1">
    <property type="nucleotide sequence ID" value="NZ_JAFLNC010000001.1"/>
</dbReference>
<protein>
    <submittedName>
        <fullName evidence="8">Cytochrome c family protein</fullName>
    </submittedName>
</protein>
<feature type="domain" description="Cytochrome c" evidence="7">
    <location>
        <begin position="51"/>
        <end position="151"/>
    </location>
</feature>
<evidence type="ECO:0000256" key="4">
    <source>
        <dbReference type="ARBA" id="ARBA00022982"/>
    </source>
</evidence>
<dbReference type="InterPro" id="IPR009056">
    <property type="entry name" value="Cyt_c-like_dom"/>
</dbReference>
<dbReference type="Proteomes" id="UP000664761">
    <property type="component" value="Unassembled WGS sequence"/>
</dbReference>
<evidence type="ECO:0000256" key="5">
    <source>
        <dbReference type="ARBA" id="ARBA00023004"/>
    </source>
</evidence>
<evidence type="ECO:0000313" key="8">
    <source>
        <dbReference type="EMBL" id="MBO0332359.1"/>
    </source>
</evidence>
<keyword evidence="9" id="KW-1185">Reference proteome</keyword>
<evidence type="ECO:0000256" key="6">
    <source>
        <dbReference type="PROSITE-ProRule" id="PRU00433"/>
    </source>
</evidence>
<keyword evidence="4" id="KW-0249">Electron transport</keyword>
<keyword evidence="3 6" id="KW-0479">Metal-binding</keyword>
<dbReference type="SUPFAM" id="SSF46626">
    <property type="entry name" value="Cytochrome c"/>
    <property type="match status" value="1"/>
</dbReference>
<keyword evidence="2 6" id="KW-0349">Heme</keyword>
<dbReference type="InterPro" id="IPR002327">
    <property type="entry name" value="Cyt_c_1A/1B"/>
</dbReference>